<dbReference type="RefSeq" id="WP_027411356.1">
    <property type="nucleotide sequence ID" value="NZ_BMWS01000004.1"/>
</dbReference>
<keyword evidence="4" id="KW-1185">Reference proteome</keyword>
<evidence type="ECO:0000313" key="3">
    <source>
        <dbReference type="EMBL" id="GGX08767.1"/>
    </source>
</evidence>
<evidence type="ECO:0000259" key="2">
    <source>
        <dbReference type="Pfam" id="PF03795"/>
    </source>
</evidence>
<organism evidence="3 4">
    <name type="scientific">Aquimarina muelleri</name>
    <dbReference type="NCBI Taxonomy" id="279356"/>
    <lineage>
        <taxon>Bacteria</taxon>
        <taxon>Pseudomonadati</taxon>
        <taxon>Bacteroidota</taxon>
        <taxon>Flavobacteriia</taxon>
        <taxon>Flavobacteriales</taxon>
        <taxon>Flavobacteriaceae</taxon>
        <taxon>Aquimarina</taxon>
    </lineage>
</organism>
<comment type="caution">
    <text evidence="3">The sequence shown here is derived from an EMBL/GenBank/DDBJ whole genome shotgun (WGS) entry which is preliminary data.</text>
</comment>
<dbReference type="PANTHER" id="PTHR37828">
    <property type="entry name" value="GSR2449 PROTEIN"/>
    <property type="match status" value="1"/>
</dbReference>
<dbReference type="AlphaFoldDB" id="A0A918JST0"/>
<dbReference type="InterPro" id="IPR011008">
    <property type="entry name" value="Dimeric_a/b-barrel"/>
</dbReference>
<accession>A0A918JST0</accession>
<evidence type="ECO:0000313" key="4">
    <source>
        <dbReference type="Proteomes" id="UP000601108"/>
    </source>
</evidence>
<proteinExistence type="inferred from homology"/>
<dbReference type="SUPFAM" id="SSF54909">
    <property type="entry name" value="Dimeric alpha+beta barrel"/>
    <property type="match status" value="1"/>
</dbReference>
<protein>
    <recommendedName>
        <fullName evidence="2">YCII-related domain-containing protein</fullName>
    </recommendedName>
</protein>
<sequence>MFIINLTYKTKLEIIDFYIKEHTAFLDEQYKLGNFIISGRKTPRTGGIILCQVHNELELEKIIQKDPFKVNDLADYELIEFVPTKVFDEIKFSKLIFKINKQK</sequence>
<evidence type="ECO:0000256" key="1">
    <source>
        <dbReference type="ARBA" id="ARBA00007689"/>
    </source>
</evidence>
<gene>
    <name evidence="3" type="ORF">GCM10007384_08160</name>
</gene>
<feature type="domain" description="YCII-related" evidence="2">
    <location>
        <begin position="8"/>
        <end position="81"/>
    </location>
</feature>
<dbReference type="Pfam" id="PF03795">
    <property type="entry name" value="YCII"/>
    <property type="match status" value="1"/>
</dbReference>
<reference evidence="3 4" key="1">
    <citation type="journal article" date="2014" name="Int. J. Syst. Evol. Microbiol.">
        <title>Complete genome sequence of Corynebacterium casei LMG S-19264T (=DSM 44701T), isolated from a smear-ripened cheese.</title>
        <authorList>
            <consortium name="US DOE Joint Genome Institute (JGI-PGF)"/>
            <person name="Walter F."/>
            <person name="Albersmeier A."/>
            <person name="Kalinowski J."/>
            <person name="Ruckert C."/>
        </authorList>
    </citation>
    <scope>NUCLEOTIDE SEQUENCE [LARGE SCALE GENOMIC DNA]</scope>
    <source>
        <strain evidence="3 4">KCTC 12285</strain>
    </source>
</reference>
<dbReference type="Proteomes" id="UP000601108">
    <property type="component" value="Unassembled WGS sequence"/>
</dbReference>
<name>A0A918JST0_9FLAO</name>
<dbReference type="EMBL" id="BMWS01000004">
    <property type="protein sequence ID" value="GGX08767.1"/>
    <property type="molecule type" value="Genomic_DNA"/>
</dbReference>
<comment type="similarity">
    <text evidence="1">Belongs to the YciI family.</text>
</comment>
<dbReference type="InterPro" id="IPR005545">
    <property type="entry name" value="YCII"/>
</dbReference>
<dbReference type="PANTHER" id="PTHR37828:SF1">
    <property type="entry name" value="YCII-RELATED DOMAIN-CONTAINING PROTEIN"/>
    <property type="match status" value="1"/>
</dbReference>